<organism evidence="1 2">
    <name type="scientific">Sphaerimonospora thailandensis</name>
    <dbReference type="NCBI Taxonomy" id="795644"/>
    <lineage>
        <taxon>Bacteria</taxon>
        <taxon>Bacillati</taxon>
        <taxon>Actinomycetota</taxon>
        <taxon>Actinomycetes</taxon>
        <taxon>Streptosporangiales</taxon>
        <taxon>Streptosporangiaceae</taxon>
        <taxon>Sphaerimonospora</taxon>
    </lineage>
</organism>
<evidence type="ECO:0000313" key="1">
    <source>
        <dbReference type="EMBL" id="GIH70280.1"/>
    </source>
</evidence>
<evidence type="ECO:0000313" key="2">
    <source>
        <dbReference type="Proteomes" id="UP000610966"/>
    </source>
</evidence>
<comment type="caution">
    <text evidence="1">The sequence shown here is derived from an EMBL/GenBank/DDBJ whole genome shotgun (WGS) entry which is preliminary data.</text>
</comment>
<accession>A0A8J3VZN4</accession>
<sequence length="149" mass="16269">MTTTVPVPGDTATAPDPREEYIQGLEALARLLREHPEVPLPVVGKHVSTAVTLYLFDDPLVHARTLIPHMTGTRAEVDTAGSYDAVNVHGAVRGLRVRLYMKAEDVCEQAVTKRITSPDDRVLHEMIEWQIPAALLDLVGPAEGEVSRG</sequence>
<reference evidence="1" key="1">
    <citation type="submission" date="2021-01" db="EMBL/GenBank/DDBJ databases">
        <title>Whole genome shotgun sequence of Sphaerimonospora thailandensis NBRC 107569.</title>
        <authorList>
            <person name="Komaki H."/>
            <person name="Tamura T."/>
        </authorList>
    </citation>
    <scope>NUCLEOTIDE SEQUENCE</scope>
    <source>
        <strain evidence="1">NBRC 107569</strain>
    </source>
</reference>
<dbReference type="AlphaFoldDB" id="A0A8J3VZN4"/>
<dbReference type="Proteomes" id="UP000610966">
    <property type="component" value="Unassembled WGS sequence"/>
</dbReference>
<gene>
    <name evidence="1" type="ORF">Mth01_25330</name>
</gene>
<proteinExistence type="predicted"/>
<protein>
    <submittedName>
        <fullName evidence="1">Uncharacterized protein</fullName>
    </submittedName>
</protein>
<name>A0A8J3VZN4_9ACTN</name>
<dbReference type="RefSeq" id="WP_204015999.1">
    <property type="nucleotide sequence ID" value="NZ_BOOG01000021.1"/>
</dbReference>
<keyword evidence="2" id="KW-1185">Reference proteome</keyword>
<dbReference type="EMBL" id="BOOG01000021">
    <property type="protein sequence ID" value="GIH70280.1"/>
    <property type="molecule type" value="Genomic_DNA"/>
</dbReference>